<dbReference type="EMBL" id="AP009552">
    <property type="protein sequence ID" value="BAF99862.1"/>
    <property type="molecule type" value="Genomic_DNA"/>
</dbReference>
<evidence type="ECO:0008006" key="3">
    <source>
        <dbReference type="Google" id="ProtNLM"/>
    </source>
</evidence>
<dbReference type="HOGENOM" id="CLU_3009226_0_0_3"/>
<dbReference type="STRING" id="449447.MAE_00410"/>
<evidence type="ECO:0000313" key="2">
    <source>
        <dbReference type="Proteomes" id="UP000001510"/>
    </source>
</evidence>
<gene>
    <name evidence="1" type="ordered locus">MAE_00410</name>
</gene>
<dbReference type="EnsemblBacteria" id="BAF99862">
    <property type="protein sequence ID" value="BAF99862"/>
    <property type="gene ID" value="MAE_00410"/>
</dbReference>
<dbReference type="KEGG" id="mar:MAE_00410"/>
<keyword evidence="2" id="KW-1185">Reference proteome</keyword>
<organism evidence="1 2">
    <name type="scientific">Microcystis aeruginosa (strain NIES-843 / IAM M-2473)</name>
    <dbReference type="NCBI Taxonomy" id="449447"/>
    <lineage>
        <taxon>Bacteria</taxon>
        <taxon>Bacillati</taxon>
        <taxon>Cyanobacteriota</taxon>
        <taxon>Cyanophyceae</taxon>
        <taxon>Oscillatoriophycideae</taxon>
        <taxon>Chroococcales</taxon>
        <taxon>Microcystaceae</taxon>
        <taxon>Microcystis</taxon>
    </lineage>
</organism>
<accession>B0JFR8</accession>
<sequence>MLKKAGFIDFPGKGSHNHWLHPLYAGKITLSGKDGADAKRYQEQEVRLFGNCYANN</sequence>
<reference evidence="1 2" key="1">
    <citation type="journal article" date="2007" name="DNA Res.">
        <title>Complete genomic structure of the bloom-forming toxic cyanobacterium Microcystis aeruginosa NIES-843.</title>
        <authorList>
            <person name="Kaneko T."/>
            <person name="Nakajima N."/>
            <person name="Okamoto S."/>
            <person name="Suzuki I."/>
            <person name="Tanabe Y."/>
            <person name="Tamaoki M."/>
            <person name="Nakamura Y."/>
            <person name="Kasai F."/>
            <person name="Watanabe A."/>
            <person name="Kawashima K."/>
            <person name="Kishida Y."/>
            <person name="Ono A."/>
            <person name="Shimizu Y."/>
            <person name="Takahashi C."/>
            <person name="Minami C."/>
            <person name="Fujishiro T."/>
            <person name="Kohara M."/>
            <person name="Katoh M."/>
            <person name="Nakazaki N."/>
            <person name="Nakayama S."/>
            <person name="Yamada M."/>
            <person name="Tabata S."/>
            <person name="Watanabe M.M."/>
        </authorList>
    </citation>
    <scope>NUCLEOTIDE SEQUENCE [LARGE SCALE GENOMIC DNA]</scope>
    <source>
        <strain evidence="2">NIES-843 / IAM M-247</strain>
    </source>
</reference>
<dbReference type="eggNOG" id="COG1724">
    <property type="taxonomic scope" value="Bacteria"/>
</dbReference>
<dbReference type="PaxDb" id="449447-MAE_00410"/>
<dbReference type="SUPFAM" id="SSF54786">
    <property type="entry name" value="YcfA/nrd intein domain"/>
    <property type="match status" value="1"/>
</dbReference>
<protein>
    <recommendedName>
        <fullName evidence="3">Type II toxin-antitoxin system HicA family toxin</fullName>
    </recommendedName>
</protein>
<name>B0JFR8_MICAN</name>
<evidence type="ECO:0000313" key="1">
    <source>
        <dbReference type="EMBL" id="BAF99862.1"/>
    </source>
</evidence>
<proteinExistence type="predicted"/>
<dbReference type="Proteomes" id="UP000001510">
    <property type="component" value="Chromosome"/>
</dbReference>
<dbReference type="AlphaFoldDB" id="B0JFR8"/>